<evidence type="ECO:0000313" key="3">
    <source>
        <dbReference type="Proteomes" id="UP000658754"/>
    </source>
</evidence>
<proteinExistence type="predicted"/>
<dbReference type="Proteomes" id="UP000658754">
    <property type="component" value="Unassembled WGS sequence"/>
</dbReference>
<name>A0ABQ2CF85_9MICC</name>
<evidence type="ECO:0000259" key="1">
    <source>
        <dbReference type="Pfam" id="PF05076"/>
    </source>
</evidence>
<dbReference type="EMBL" id="BMKV01000004">
    <property type="protein sequence ID" value="GGI85554.1"/>
    <property type="molecule type" value="Genomic_DNA"/>
</dbReference>
<dbReference type="InterPro" id="IPR020941">
    <property type="entry name" value="SUFU-like_domain"/>
</dbReference>
<sequence>MSLGEELDAHYRAHVGPDPIRWGNRETWPPPVSLHEWNASSNRMGVHFYATYGMSLAALRGSVSHGVELYSGVDQKSDELRDAMAALASNARDSGTIFRDCEILDAQAAVIPGRTFTGWIFFDRSDQVLPDLALSNGCHIKYLDIAPVFPEEVEYSRANGVDALLELWNSEGTEVWVHTRPVPHALVSEHP</sequence>
<reference evidence="3" key="1">
    <citation type="journal article" date="2019" name="Int. J. Syst. Evol. Microbiol.">
        <title>The Global Catalogue of Microorganisms (GCM) 10K type strain sequencing project: providing services to taxonomists for standard genome sequencing and annotation.</title>
        <authorList>
            <consortium name="The Broad Institute Genomics Platform"/>
            <consortium name="The Broad Institute Genome Sequencing Center for Infectious Disease"/>
            <person name="Wu L."/>
            <person name="Ma J."/>
        </authorList>
    </citation>
    <scope>NUCLEOTIDE SEQUENCE [LARGE SCALE GENOMIC DNA]</scope>
    <source>
        <strain evidence="3">CGMCC 1.3601</strain>
    </source>
</reference>
<organism evidence="2 3">
    <name type="scientific">Pseudarthrobacter scleromae</name>
    <dbReference type="NCBI Taxonomy" id="158897"/>
    <lineage>
        <taxon>Bacteria</taxon>
        <taxon>Bacillati</taxon>
        <taxon>Actinomycetota</taxon>
        <taxon>Actinomycetes</taxon>
        <taxon>Micrococcales</taxon>
        <taxon>Micrococcaceae</taxon>
        <taxon>Pseudarthrobacter</taxon>
    </lineage>
</organism>
<keyword evidence="3" id="KW-1185">Reference proteome</keyword>
<gene>
    <name evidence="2" type="ORF">GCM10007175_23310</name>
</gene>
<dbReference type="Pfam" id="PF05076">
    <property type="entry name" value="SUFU"/>
    <property type="match status" value="1"/>
</dbReference>
<evidence type="ECO:0000313" key="2">
    <source>
        <dbReference type="EMBL" id="GGI85554.1"/>
    </source>
</evidence>
<accession>A0ABQ2CF85</accession>
<comment type="caution">
    <text evidence="2">The sequence shown here is derived from an EMBL/GenBank/DDBJ whole genome shotgun (WGS) entry which is preliminary data.</text>
</comment>
<feature type="domain" description="Suppressor of fused-like" evidence="1">
    <location>
        <begin position="41"/>
        <end position="180"/>
    </location>
</feature>
<protein>
    <recommendedName>
        <fullName evidence="1">Suppressor of fused-like domain-containing protein</fullName>
    </recommendedName>
</protein>